<evidence type="ECO:0000313" key="4">
    <source>
        <dbReference type="Proteomes" id="UP000001194"/>
    </source>
</evidence>
<feature type="domain" description="Integrase zinc-binding" evidence="2">
    <location>
        <begin position="131"/>
        <end position="181"/>
    </location>
</feature>
<dbReference type="Gene3D" id="1.10.340.70">
    <property type="match status" value="1"/>
</dbReference>
<dbReference type="EMBL" id="DS547099">
    <property type="protein sequence ID" value="EDR09703.1"/>
    <property type="molecule type" value="Genomic_DNA"/>
</dbReference>
<feature type="region of interest" description="Disordered" evidence="1">
    <location>
        <begin position="233"/>
        <end position="253"/>
    </location>
</feature>
<name>B0D7T6_LACBS</name>
<evidence type="ECO:0000256" key="1">
    <source>
        <dbReference type="SAM" id="MobiDB-lite"/>
    </source>
</evidence>
<evidence type="ECO:0000313" key="3">
    <source>
        <dbReference type="EMBL" id="EDR09703.1"/>
    </source>
</evidence>
<dbReference type="RefSeq" id="XP_001880052.1">
    <property type="nucleotide sequence ID" value="XM_001880017.1"/>
</dbReference>
<feature type="region of interest" description="Disordered" evidence="1">
    <location>
        <begin position="452"/>
        <end position="471"/>
    </location>
</feature>
<feature type="compositionally biased region" description="Low complexity" evidence="1">
    <location>
        <begin position="489"/>
        <end position="499"/>
    </location>
</feature>
<dbReference type="GeneID" id="6075277"/>
<evidence type="ECO:0000259" key="2">
    <source>
        <dbReference type="Pfam" id="PF17921"/>
    </source>
</evidence>
<keyword evidence="4" id="KW-1185">Reference proteome</keyword>
<dbReference type="AlphaFoldDB" id="B0D7T6"/>
<dbReference type="InParanoid" id="B0D7T6"/>
<dbReference type="OrthoDB" id="2499658at2759"/>
<dbReference type="InterPro" id="IPR041588">
    <property type="entry name" value="Integrase_H2C2"/>
</dbReference>
<feature type="region of interest" description="Disordered" evidence="1">
    <location>
        <begin position="384"/>
        <end position="407"/>
    </location>
</feature>
<accession>B0D7T6</accession>
<dbReference type="KEGG" id="lbc:LACBIDRAFT_326251"/>
<dbReference type="Proteomes" id="UP000001194">
    <property type="component" value="Unassembled WGS sequence"/>
</dbReference>
<protein>
    <submittedName>
        <fullName evidence="3">Predicted protein</fullName>
    </submittedName>
</protein>
<dbReference type="HOGENOM" id="CLU_424549_0_0_1"/>
<feature type="region of interest" description="Disordered" evidence="1">
    <location>
        <begin position="479"/>
        <end position="499"/>
    </location>
</feature>
<organism evidence="4">
    <name type="scientific">Laccaria bicolor (strain S238N-H82 / ATCC MYA-4686)</name>
    <name type="common">Bicoloured deceiver</name>
    <name type="synonym">Laccaria laccata var. bicolor</name>
    <dbReference type="NCBI Taxonomy" id="486041"/>
    <lineage>
        <taxon>Eukaryota</taxon>
        <taxon>Fungi</taxon>
        <taxon>Dikarya</taxon>
        <taxon>Basidiomycota</taxon>
        <taxon>Agaricomycotina</taxon>
        <taxon>Agaricomycetes</taxon>
        <taxon>Agaricomycetidae</taxon>
        <taxon>Agaricales</taxon>
        <taxon>Agaricineae</taxon>
        <taxon>Hydnangiaceae</taxon>
        <taxon>Laccaria</taxon>
    </lineage>
</organism>
<dbReference type="Pfam" id="PF17921">
    <property type="entry name" value="Integrase_H2C2"/>
    <property type="match status" value="1"/>
</dbReference>
<reference evidence="3 4" key="1">
    <citation type="journal article" date="2008" name="Nature">
        <title>The genome of Laccaria bicolor provides insights into mycorrhizal symbiosis.</title>
        <authorList>
            <person name="Martin F."/>
            <person name="Aerts A."/>
            <person name="Ahren D."/>
            <person name="Brun A."/>
            <person name="Danchin E.G.J."/>
            <person name="Duchaussoy F."/>
            <person name="Gibon J."/>
            <person name="Kohler A."/>
            <person name="Lindquist E."/>
            <person name="Pereda V."/>
            <person name="Salamov A."/>
            <person name="Shapiro H.J."/>
            <person name="Wuyts J."/>
            <person name="Blaudez D."/>
            <person name="Buee M."/>
            <person name="Brokstein P."/>
            <person name="Canbaeck B."/>
            <person name="Cohen D."/>
            <person name="Courty P.E."/>
            <person name="Coutinho P.M."/>
            <person name="Delaruelle C."/>
            <person name="Detter J.C."/>
            <person name="Deveau A."/>
            <person name="DiFazio S."/>
            <person name="Duplessis S."/>
            <person name="Fraissinet-Tachet L."/>
            <person name="Lucic E."/>
            <person name="Frey-Klett P."/>
            <person name="Fourrey C."/>
            <person name="Feussner I."/>
            <person name="Gay G."/>
            <person name="Grimwood J."/>
            <person name="Hoegger P.J."/>
            <person name="Jain P."/>
            <person name="Kilaru S."/>
            <person name="Labbe J."/>
            <person name="Lin Y.C."/>
            <person name="Legue V."/>
            <person name="Le Tacon F."/>
            <person name="Marmeisse R."/>
            <person name="Melayah D."/>
            <person name="Montanini B."/>
            <person name="Muratet M."/>
            <person name="Nehls U."/>
            <person name="Niculita-Hirzel H."/>
            <person name="Oudot-Le Secq M.P."/>
            <person name="Peter M."/>
            <person name="Quesneville H."/>
            <person name="Rajashekar B."/>
            <person name="Reich M."/>
            <person name="Rouhier N."/>
            <person name="Schmutz J."/>
            <person name="Yin T."/>
            <person name="Chalot M."/>
            <person name="Henrissat B."/>
            <person name="Kuees U."/>
            <person name="Lucas S."/>
            <person name="Van de Peer Y."/>
            <person name="Podila G.K."/>
            <person name="Polle A."/>
            <person name="Pukkila P.J."/>
            <person name="Richardson P.M."/>
            <person name="Rouze P."/>
            <person name="Sanders I.R."/>
            <person name="Stajich J.E."/>
            <person name="Tunlid A."/>
            <person name="Tuskan G."/>
            <person name="Grigoriev I.V."/>
        </authorList>
    </citation>
    <scope>NUCLEOTIDE SEQUENCE [LARGE SCALE GENOMIC DNA]</scope>
    <source>
        <strain evidence="4">S238N-H82 / ATCC MYA-4686</strain>
    </source>
</reference>
<proteinExistence type="predicted"/>
<feature type="compositionally biased region" description="Polar residues" evidence="1">
    <location>
        <begin position="457"/>
        <end position="467"/>
    </location>
</feature>
<sequence>MSPERNSIYSSPEAAPKPYTKALTPITLPTLSWPVTTTTSEFPTRAQYQEIESNYLTCLSPRRQGKALISQSIFDRIWDVLHNSNSQAENPQFRFWARKMFTLSNAHGFATTGTPQEVLLHDGLLVAVQEQIYDLLCYCHASTNHGGRDKTCALIRKYYTWVPKDLVASFVKACPTCLNKKGGSLGKEKKLATTQGNYSSTVKTEDEETRLPQLHDPFQSTVLAAPRPLTISPRHSILPPLQEREESKAPTGSSSIISPCALLSRPMVRECTLYKGLPNGWQTRHKDYASAHAEFMELKNNIDPSLPPGPRRKRIPSIAPLWGPDRFPAPEEASGMESLTNISLPSITDDDGIDPLDSSLPEALLPLLITRREVNLEHSPENVRKKPYFQGKGKASGSSRPHGPKHGGILINDLSRPSLPLLSMKTSASTRHPRLSLDTEMLTEMSFQKFLNHRDNPASSDGDSPTELQVDPSYPSLLSESGSGGYAMSTTSSLSPASTALPTPLDECFPGKGFNETFLTGKYDGKREDNLSGVTLGLESALMVLGH</sequence>
<gene>
    <name evidence="3" type="ORF">LACBIDRAFT_326251</name>
</gene>